<evidence type="ECO:0000313" key="7">
    <source>
        <dbReference type="Proteomes" id="UP000007635"/>
    </source>
</evidence>
<evidence type="ECO:0000256" key="3">
    <source>
        <dbReference type="ARBA" id="ARBA00022692"/>
    </source>
</evidence>
<evidence type="ECO:0000313" key="6">
    <source>
        <dbReference type="Ensembl" id="ENSGACP00000043025.1"/>
    </source>
</evidence>
<dbReference type="GO" id="GO:0031966">
    <property type="term" value="C:mitochondrial membrane"/>
    <property type="evidence" value="ECO:0007669"/>
    <property type="project" value="TreeGrafter"/>
</dbReference>
<reference evidence="6" key="3">
    <citation type="submission" date="2025-09" db="UniProtKB">
        <authorList>
            <consortium name="Ensembl"/>
        </authorList>
    </citation>
    <scope>IDENTIFICATION</scope>
</reference>
<reference evidence="6" key="2">
    <citation type="submission" date="2025-08" db="UniProtKB">
        <authorList>
            <consortium name="Ensembl"/>
        </authorList>
    </citation>
    <scope>IDENTIFICATION</scope>
</reference>
<organism evidence="6 7">
    <name type="scientific">Gasterosteus aculeatus aculeatus</name>
    <name type="common">three-spined stickleback</name>
    <dbReference type="NCBI Taxonomy" id="481459"/>
    <lineage>
        <taxon>Eukaryota</taxon>
        <taxon>Metazoa</taxon>
        <taxon>Chordata</taxon>
        <taxon>Craniata</taxon>
        <taxon>Vertebrata</taxon>
        <taxon>Euteleostomi</taxon>
        <taxon>Actinopterygii</taxon>
        <taxon>Neopterygii</taxon>
        <taxon>Teleostei</taxon>
        <taxon>Neoteleostei</taxon>
        <taxon>Acanthomorphata</taxon>
        <taxon>Eupercaria</taxon>
        <taxon>Perciformes</taxon>
        <taxon>Cottioidei</taxon>
        <taxon>Gasterosteales</taxon>
        <taxon>Gasterosteidae</taxon>
        <taxon>Gasterosteus</taxon>
    </lineage>
</organism>
<dbReference type="PANTHER" id="PTHR16932">
    <property type="entry name" value="INTERFERON ALPHA-INDUCIBLE PROTEIN 27"/>
    <property type="match status" value="1"/>
</dbReference>
<comment type="similarity">
    <text evidence="2">Belongs to the IFI6/IFI27 family.</text>
</comment>
<reference evidence="6 7" key="1">
    <citation type="journal article" date="2021" name="G3 (Bethesda)">
        <title>Improved contiguity of the threespine stickleback genome using long-read sequencing.</title>
        <authorList>
            <person name="Nath S."/>
            <person name="Shaw D.E."/>
            <person name="White M.A."/>
        </authorList>
    </citation>
    <scope>NUCLEOTIDE SEQUENCE [LARGE SCALE GENOMIC DNA]</scope>
    <source>
        <strain evidence="6 7">Lake Benthic</strain>
    </source>
</reference>
<dbReference type="InterPro" id="IPR009311">
    <property type="entry name" value="IFI6/IFI27-like"/>
</dbReference>
<dbReference type="AlphaFoldDB" id="A0AAQ4PVY6"/>
<keyword evidence="5" id="KW-0472">Membrane</keyword>
<dbReference type="InterPro" id="IPR038213">
    <property type="entry name" value="IFI6/IFI27-like_sf"/>
</dbReference>
<evidence type="ECO:0000256" key="2">
    <source>
        <dbReference type="ARBA" id="ARBA00007262"/>
    </source>
</evidence>
<comment type="subcellular location">
    <subcellularLocation>
        <location evidence="1">Membrane</location>
        <topology evidence="1">Multi-pass membrane protein</topology>
    </subcellularLocation>
</comment>
<name>A0AAQ4PVY6_GASAC</name>
<dbReference type="Pfam" id="PF06140">
    <property type="entry name" value="Ifi-6-16"/>
    <property type="match status" value="1"/>
</dbReference>
<dbReference type="GeneTree" id="ENSGT00940000165614"/>
<evidence type="ECO:0000256" key="5">
    <source>
        <dbReference type="ARBA" id="ARBA00023136"/>
    </source>
</evidence>
<dbReference type="PANTHER" id="PTHR16932:SF18">
    <property type="entry name" value="INTERFERON, ALPHA-INDUCIBLE PROTEIN 27-LIKE 2"/>
    <property type="match status" value="1"/>
</dbReference>
<evidence type="ECO:0000256" key="1">
    <source>
        <dbReference type="ARBA" id="ARBA00004141"/>
    </source>
</evidence>
<dbReference type="Ensembl" id="ENSGACT00000043619.1">
    <property type="protein sequence ID" value="ENSGACP00000043025.1"/>
    <property type="gene ID" value="ENSGACG00000030700.1"/>
</dbReference>
<proteinExistence type="inferred from homology"/>
<dbReference type="Proteomes" id="UP000007635">
    <property type="component" value="Chromosome XV"/>
</dbReference>
<dbReference type="GO" id="GO:0001836">
    <property type="term" value="P:release of cytochrome c from mitochondria"/>
    <property type="evidence" value="ECO:0007669"/>
    <property type="project" value="TreeGrafter"/>
</dbReference>
<sequence length="94" mass="8447">IPLLCFSCAVVAVVGAPLVLGAVGFTSAGITAGSYAATMMSAAAAANGGAVAAGSTVAVMQAAGAAGLSGAATAAVAATGAAVGYLTNLCDSPI</sequence>
<protein>
    <submittedName>
        <fullName evidence="6">Uncharacterized protein</fullName>
    </submittedName>
</protein>
<evidence type="ECO:0000256" key="4">
    <source>
        <dbReference type="ARBA" id="ARBA00022989"/>
    </source>
</evidence>
<accession>A0AAQ4PVY6</accession>
<dbReference type="GO" id="GO:0097193">
    <property type="term" value="P:intrinsic apoptotic signaling pathway"/>
    <property type="evidence" value="ECO:0007669"/>
    <property type="project" value="TreeGrafter"/>
</dbReference>
<keyword evidence="4" id="KW-1133">Transmembrane helix</keyword>
<dbReference type="Gene3D" id="6.10.110.10">
    <property type="match status" value="1"/>
</dbReference>
<keyword evidence="3" id="KW-0812">Transmembrane</keyword>
<keyword evidence="7" id="KW-1185">Reference proteome</keyword>